<evidence type="ECO:0000313" key="2">
    <source>
        <dbReference type="EMBL" id="KAH6646734.1"/>
    </source>
</evidence>
<proteinExistence type="predicted"/>
<evidence type="ECO:0000313" key="3">
    <source>
        <dbReference type="Proteomes" id="UP000758603"/>
    </source>
</evidence>
<dbReference type="AlphaFoldDB" id="A0A9P8RIM3"/>
<feature type="compositionally biased region" description="Basic and acidic residues" evidence="1">
    <location>
        <begin position="201"/>
        <end position="219"/>
    </location>
</feature>
<evidence type="ECO:0000256" key="1">
    <source>
        <dbReference type="SAM" id="MobiDB-lite"/>
    </source>
</evidence>
<organism evidence="2 3">
    <name type="scientific">Truncatella angustata</name>
    <dbReference type="NCBI Taxonomy" id="152316"/>
    <lineage>
        <taxon>Eukaryota</taxon>
        <taxon>Fungi</taxon>
        <taxon>Dikarya</taxon>
        <taxon>Ascomycota</taxon>
        <taxon>Pezizomycotina</taxon>
        <taxon>Sordariomycetes</taxon>
        <taxon>Xylariomycetidae</taxon>
        <taxon>Amphisphaeriales</taxon>
        <taxon>Sporocadaceae</taxon>
        <taxon>Truncatella</taxon>
    </lineage>
</organism>
<sequence>MIAPSSYSTPISNTKEHNLIVIIADVLIVTAFPDSSHLLVHTFITGILGALRPQHWEAICLNGIVSWFIGRIALRWSVEIAIWIVATIASGAVFGPLGSPPFCNSCVLATVYALQIPGWRLVAATMLGSCSGRVVCVIHEYYTNRELVTRVWETVRQDWQDTSEAICTFLLPPKPPNTGGNLHRLANWTRILTNHLIAHDSKREKPEDCQGRSSEDKRCGGNYPFGDDRPSGTTSPLDKTFPLSENGEESNNSAKSEDGVHSHDVEERGRTRTRGDPYPQIIFSFD</sequence>
<protein>
    <submittedName>
        <fullName evidence="2">Uncharacterized protein</fullName>
    </submittedName>
</protein>
<keyword evidence="3" id="KW-1185">Reference proteome</keyword>
<comment type="caution">
    <text evidence="2">The sequence shown here is derived from an EMBL/GenBank/DDBJ whole genome shotgun (WGS) entry which is preliminary data.</text>
</comment>
<dbReference type="RefSeq" id="XP_045953248.1">
    <property type="nucleotide sequence ID" value="XM_046100743.1"/>
</dbReference>
<gene>
    <name evidence="2" type="ORF">BKA67DRAFT_540229</name>
</gene>
<dbReference type="EMBL" id="JAGPXC010000009">
    <property type="protein sequence ID" value="KAH6646734.1"/>
    <property type="molecule type" value="Genomic_DNA"/>
</dbReference>
<reference evidence="2" key="1">
    <citation type="journal article" date="2021" name="Nat. Commun.">
        <title>Genetic determinants of endophytism in the Arabidopsis root mycobiome.</title>
        <authorList>
            <person name="Mesny F."/>
            <person name="Miyauchi S."/>
            <person name="Thiergart T."/>
            <person name="Pickel B."/>
            <person name="Atanasova L."/>
            <person name="Karlsson M."/>
            <person name="Huettel B."/>
            <person name="Barry K.W."/>
            <person name="Haridas S."/>
            <person name="Chen C."/>
            <person name="Bauer D."/>
            <person name="Andreopoulos W."/>
            <person name="Pangilinan J."/>
            <person name="LaButti K."/>
            <person name="Riley R."/>
            <person name="Lipzen A."/>
            <person name="Clum A."/>
            <person name="Drula E."/>
            <person name="Henrissat B."/>
            <person name="Kohler A."/>
            <person name="Grigoriev I.V."/>
            <person name="Martin F.M."/>
            <person name="Hacquard S."/>
        </authorList>
    </citation>
    <scope>NUCLEOTIDE SEQUENCE</scope>
    <source>
        <strain evidence="2">MPI-SDFR-AT-0073</strain>
    </source>
</reference>
<dbReference type="Proteomes" id="UP000758603">
    <property type="component" value="Unassembled WGS sequence"/>
</dbReference>
<feature type="compositionally biased region" description="Basic and acidic residues" evidence="1">
    <location>
        <begin position="255"/>
        <end position="275"/>
    </location>
</feature>
<name>A0A9P8RIM3_9PEZI</name>
<feature type="region of interest" description="Disordered" evidence="1">
    <location>
        <begin position="201"/>
        <end position="286"/>
    </location>
</feature>
<accession>A0A9P8RIM3</accession>
<dbReference type="GeneID" id="70129635"/>